<evidence type="ECO:0000256" key="1">
    <source>
        <dbReference type="SAM" id="Phobius"/>
    </source>
</evidence>
<dbReference type="EMBL" id="CP124550">
    <property type="protein sequence ID" value="WIO45954.1"/>
    <property type="molecule type" value="Genomic_DNA"/>
</dbReference>
<keyword evidence="1" id="KW-0812">Transmembrane</keyword>
<protein>
    <submittedName>
        <fullName evidence="2">DUF4367 domain-containing protein</fullName>
    </submittedName>
</protein>
<evidence type="ECO:0000313" key="3">
    <source>
        <dbReference type="Proteomes" id="UP001177295"/>
    </source>
</evidence>
<name>A0ABY8WWC4_9BACT</name>
<sequence>MNKKVSINGTIYDAETGKILRAERSADVQDATSRRAVDIHARPQRSQTLQRRYVNKTKSINGIKACAKPAAHATPSTAPRVAPRITTQPQIQPHPTIQKHRTVKRTPQAITDPRVAHFAKATPARAQTRAPAQQAPDIAPMQHAMVQAVEQKRQANAAEQARVALPSHVIKQQAIESATKQMKPRSERKEIKQPKKYSKFRQFVSTASVALAVMLLGAYFTYLNMPALSTRVAAVQAGINATYPGYQPAGYTLNGPVAYDKGSVTMKFASNGSSETFTLAQTKSNWDSSAVLENYVKPAAGRKYSTATINGLTIYTYNSNAAWVNGGILYTVQGSAQLAPDQIERLAASL</sequence>
<proteinExistence type="predicted"/>
<dbReference type="Proteomes" id="UP001177295">
    <property type="component" value="Chromosome"/>
</dbReference>
<keyword evidence="1" id="KW-0472">Membrane</keyword>
<reference evidence="2 3" key="1">
    <citation type="journal article" date="2023" name="Cell">
        <title>Genetic manipulation of Patescibacteria provides mechanistic insights into microbial dark matter and the epibiotic lifestyle.</title>
        <authorList>
            <person name="Wang Y."/>
            <person name="Gallagher L.A."/>
            <person name="Andrade P.A."/>
            <person name="Liu A."/>
            <person name="Humphreys I.R."/>
            <person name="Turkarslan S."/>
            <person name="Cutler K.J."/>
            <person name="Arrieta-Ortiz M.L."/>
            <person name="Li Y."/>
            <person name="Radey M.C."/>
            <person name="McLean J.S."/>
            <person name="Cong Q."/>
            <person name="Baker D."/>
            <person name="Baliga N.S."/>
            <person name="Peterson S.B."/>
            <person name="Mougous J.D."/>
        </authorList>
    </citation>
    <scope>NUCLEOTIDE SEQUENCE [LARGE SCALE GENOMIC DNA]</scope>
    <source>
        <strain evidence="2 3">ML1</strain>
    </source>
</reference>
<keyword evidence="3" id="KW-1185">Reference proteome</keyword>
<organism evidence="2 3">
    <name type="scientific">Candidatus Southlakia epibionticum</name>
    <dbReference type="NCBI Taxonomy" id="3043284"/>
    <lineage>
        <taxon>Bacteria</taxon>
        <taxon>Candidatus Saccharimonadota</taxon>
        <taxon>Candidatus Saccharimonadia</taxon>
        <taxon>Candidatus Saccharimonadales</taxon>
        <taxon>Candidatus Saccharimonadaceae</taxon>
        <taxon>Candidatus Southlakia</taxon>
    </lineage>
</organism>
<keyword evidence="1" id="KW-1133">Transmembrane helix</keyword>
<accession>A0ABY8WWC4</accession>
<feature type="transmembrane region" description="Helical" evidence="1">
    <location>
        <begin position="203"/>
        <end position="222"/>
    </location>
</feature>
<gene>
    <name evidence="2" type="ORF">SEML1_0325</name>
</gene>
<dbReference type="RefSeq" id="WP_376754318.1">
    <property type="nucleotide sequence ID" value="NZ_CP124550.1"/>
</dbReference>
<evidence type="ECO:0000313" key="2">
    <source>
        <dbReference type="EMBL" id="WIO45954.1"/>
    </source>
</evidence>